<proteinExistence type="predicted"/>
<dbReference type="Proteomes" id="UP001174867">
    <property type="component" value="Unassembled WGS sequence"/>
</dbReference>
<name>A0ABT8Q2R0_9ENTR</name>
<accession>A0ABT8Q2R0</accession>
<protein>
    <submittedName>
        <fullName evidence="1">Uncharacterized protein</fullName>
    </submittedName>
</protein>
<evidence type="ECO:0000313" key="2">
    <source>
        <dbReference type="Proteomes" id="UP001174867"/>
    </source>
</evidence>
<keyword evidence="2" id="KW-1185">Reference proteome</keyword>
<reference evidence="1 2" key="1">
    <citation type="submission" date="2023-07" db="EMBL/GenBank/DDBJ databases">
        <title>Citrobacter selenititolerans sp. nov., isolated from seleniferous soil.</title>
        <authorList>
            <person name="Zhang S."/>
            <person name="Li K."/>
            <person name="Peng J."/>
            <person name="Wang H."/>
            <person name="Sun J."/>
            <person name="Guo Y."/>
        </authorList>
    </citation>
    <scope>NUCLEOTIDE SEQUENCE [LARGE SCALE GENOMIC DNA]</scope>
    <source>
        <strain evidence="1 2">S2-9</strain>
    </source>
</reference>
<dbReference type="RefSeq" id="WP_301702294.1">
    <property type="nucleotide sequence ID" value="NZ_JAUJYW010000011.1"/>
</dbReference>
<evidence type="ECO:0000313" key="1">
    <source>
        <dbReference type="EMBL" id="MDN8601864.1"/>
    </source>
</evidence>
<sequence>MFIIIAGVNVLNSDSIRDIAGIAGYAGSVEVLDEITRKIDLLSDDERKRAGVNDADIMKMIDAFLNEGFEISFHK</sequence>
<organism evidence="1 2">
    <name type="scientific">Citrobacter enshiensis</name>
    <dbReference type="NCBI Taxonomy" id="2971264"/>
    <lineage>
        <taxon>Bacteria</taxon>
        <taxon>Pseudomonadati</taxon>
        <taxon>Pseudomonadota</taxon>
        <taxon>Gammaproteobacteria</taxon>
        <taxon>Enterobacterales</taxon>
        <taxon>Enterobacteriaceae</taxon>
        <taxon>Citrobacter</taxon>
    </lineage>
</organism>
<gene>
    <name evidence="1" type="ORF">Q0A17_20990</name>
</gene>
<comment type="caution">
    <text evidence="1">The sequence shown here is derived from an EMBL/GenBank/DDBJ whole genome shotgun (WGS) entry which is preliminary data.</text>
</comment>
<dbReference type="EMBL" id="JAUJYW010000011">
    <property type="protein sequence ID" value="MDN8601864.1"/>
    <property type="molecule type" value="Genomic_DNA"/>
</dbReference>